<comment type="caution">
    <text evidence="2">The sequence shown here is derived from an EMBL/GenBank/DDBJ whole genome shotgun (WGS) entry which is preliminary data.</text>
</comment>
<dbReference type="Proteomes" id="UP000028411">
    <property type="component" value="Unassembled WGS sequence"/>
</dbReference>
<dbReference type="AlphaFoldDB" id="A0A081RHN8"/>
<name>A0A081RHN8_SPHCR</name>
<keyword evidence="1" id="KW-1133">Transmembrane helix</keyword>
<dbReference type="EMBL" id="JFHR01000007">
    <property type="protein sequence ID" value="KEQ54711.1"/>
    <property type="molecule type" value="Genomic_DNA"/>
</dbReference>
<gene>
    <name evidence="2" type="ORF">BV95_00940</name>
</gene>
<evidence type="ECO:0000313" key="2">
    <source>
        <dbReference type="EMBL" id="KEQ54711.1"/>
    </source>
</evidence>
<reference evidence="2 3" key="1">
    <citation type="submission" date="2014-02" db="EMBL/GenBank/DDBJ databases">
        <title>Whole genome sequence of Sphingobium chlorophenolicum NBRC 16172.</title>
        <authorList>
            <person name="Gan H.M."/>
            <person name="Gan H.Y."/>
            <person name="Chew T.H."/>
            <person name="Savka M.A."/>
        </authorList>
    </citation>
    <scope>NUCLEOTIDE SEQUENCE [LARGE SCALE GENOMIC DNA]</scope>
    <source>
        <strain evidence="2 3">NBRC 16172</strain>
    </source>
</reference>
<feature type="transmembrane region" description="Helical" evidence="1">
    <location>
        <begin position="12"/>
        <end position="34"/>
    </location>
</feature>
<keyword evidence="1" id="KW-0812">Transmembrane</keyword>
<keyword evidence="1" id="KW-0472">Membrane</keyword>
<evidence type="ECO:0000313" key="3">
    <source>
        <dbReference type="Proteomes" id="UP000028411"/>
    </source>
</evidence>
<proteinExistence type="predicted"/>
<evidence type="ECO:0000256" key="1">
    <source>
        <dbReference type="SAM" id="Phobius"/>
    </source>
</evidence>
<protein>
    <submittedName>
        <fullName evidence="2">Uncharacterized protein</fullName>
    </submittedName>
</protein>
<organism evidence="2 3">
    <name type="scientific">Sphingobium chlorophenolicum</name>
    <dbReference type="NCBI Taxonomy" id="46429"/>
    <lineage>
        <taxon>Bacteria</taxon>
        <taxon>Pseudomonadati</taxon>
        <taxon>Pseudomonadota</taxon>
        <taxon>Alphaproteobacteria</taxon>
        <taxon>Sphingomonadales</taxon>
        <taxon>Sphingomonadaceae</taxon>
        <taxon>Sphingobium</taxon>
    </lineage>
</organism>
<accession>A0A081RHN8</accession>
<sequence length="73" mass="7565">MLAPAASRTRPALAAGVLIALGILTTGLAIYFLAVRPPLLAEDLRHIGGNPQTLSPVLRDWFGGIAGSPGRPH</sequence>